<sequence length="504" mass="56008">MPTVVLLDVSLSMLRRVKTPDEEFIERKQLAVRGLYTFFDFLSSKFKLEFSALLAFSSLWEIVVPFTRDYEALKQGCITVDTYDKTSFDNGFSGVVGHVIEEWGTSVPCQVILVTDGRTASGQGSLRELLDGKRTNTLNPDQPSPFPIPFPCKIHVVCIANPNELGANLTLFQRLCDSTGVGGGVYVPDAPLSIQSVQNMFTRLAQTHYVSYEGTLSCGHLQSKITLSPSPDFTTLLETSKKAGGQERIRRLPNELSICGFLDVADIGNPPHLSRHLVIPISTSSADGKEKEGSKDVNKDSEEDGKTPCFCVLLHGSLKVEKMVAIVSLDLDWFGMLYSWADSKKKSNLVLTTFKPGEKITWLGNMQKLGPAAELETNPYQPIDNEEGETSPFPVMRSQRRSYNSQANLVWIKPSGLQSDVQKLLRYAKRLPEKQGQFYKELNRLRRAALCYSYVDLLDVLANMLDKECAKANSKVARQLKHAAESLRVAPSMELNKAITPLSD</sequence>
<comment type="subcellular location">
    <subcellularLocation>
        <location evidence="1">Nucleus</location>
    </subcellularLocation>
</comment>
<keyword evidence="10" id="KW-1185">Reference proteome</keyword>
<evidence type="ECO:0000256" key="1">
    <source>
        <dbReference type="ARBA" id="ARBA00004123"/>
    </source>
</evidence>
<feature type="region of interest" description="Disordered" evidence="5">
    <location>
        <begin position="284"/>
        <end position="304"/>
    </location>
</feature>
<evidence type="ECO:0000313" key="9">
    <source>
        <dbReference type="EMBL" id="KAK2559214.1"/>
    </source>
</evidence>
<dbReference type="PANTHER" id="PTHR13532">
    <property type="match status" value="1"/>
</dbReference>
<dbReference type="Proteomes" id="UP001249851">
    <property type="component" value="Unassembled WGS sequence"/>
</dbReference>
<gene>
    <name evidence="9" type="ORF">P5673_018352</name>
</gene>
<dbReference type="SUPFAM" id="SSF53300">
    <property type="entry name" value="vWA-like"/>
    <property type="match status" value="1"/>
</dbReference>
<feature type="domain" description="Integrator complex subunit 14 C-terminal" evidence="8">
    <location>
        <begin position="410"/>
        <end position="503"/>
    </location>
</feature>
<name>A0AAD9QDB0_ACRCE</name>
<proteinExistence type="inferred from homology"/>
<dbReference type="InterPro" id="IPR002035">
    <property type="entry name" value="VWF_A"/>
</dbReference>
<evidence type="ECO:0000259" key="8">
    <source>
        <dbReference type="Pfam" id="PF20504"/>
    </source>
</evidence>
<comment type="similarity">
    <text evidence="4">Belongs to the Integrator subunit 14 family.</text>
</comment>
<dbReference type="Pfam" id="PF13519">
    <property type="entry name" value="VWA_2"/>
    <property type="match status" value="1"/>
</dbReference>
<dbReference type="EMBL" id="JARQWQ010000041">
    <property type="protein sequence ID" value="KAK2559214.1"/>
    <property type="molecule type" value="Genomic_DNA"/>
</dbReference>
<dbReference type="InterPro" id="IPR036465">
    <property type="entry name" value="vWFA_dom_sf"/>
</dbReference>
<dbReference type="InterPro" id="IPR039841">
    <property type="entry name" value="INTS14"/>
</dbReference>
<dbReference type="InterPro" id="IPR046471">
    <property type="entry name" value="IntS14_C"/>
</dbReference>
<keyword evidence="3" id="KW-0539">Nucleus</keyword>
<dbReference type="GO" id="GO:0032039">
    <property type="term" value="C:integrator complex"/>
    <property type="evidence" value="ECO:0007669"/>
    <property type="project" value="InterPro"/>
</dbReference>
<dbReference type="Pfam" id="PF20504">
    <property type="entry name" value="IntS14_C"/>
    <property type="match status" value="1"/>
</dbReference>
<dbReference type="Pfam" id="PF19435">
    <property type="entry name" value="IntS14_b-barrel"/>
    <property type="match status" value="1"/>
</dbReference>
<dbReference type="InterPro" id="IPR045814">
    <property type="entry name" value="IntS14_b-barrel"/>
</dbReference>
<reference evidence="9" key="2">
    <citation type="journal article" date="2023" name="Science">
        <title>Genomic signatures of disease resistance in endangered staghorn corals.</title>
        <authorList>
            <person name="Vollmer S.V."/>
            <person name="Selwyn J.D."/>
            <person name="Despard B.A."/>
            <person name="Roesel C.L."/>
        </authorList>
    </citation>
    <scope>NUCLEOTIDE SEQUENCE</scope>
    <source>
        <strain evidence="9">K2</strain>
    </source>
</reference>
<dbReference type="PANTHER" id="PTHR13532:SF3">
    <property type="entry name" value="INTEGRATOR COMPLEX SUBUNIT 14"/>
    <property type="match status" value="1"/>
</dbReference>
<evidence type="ECO:0000259" key="7">
    <source>
        <dbReference type="Pfam" id="PF19435"/>
    </source>
</evidence>
<protein>
    <recommendedName>
        <fullName evidence="2">Integrator complex subunit 14</fullName>
    </recommendedName>
</protein>
<evidence type="ECO:0000313" key="10">
    <source>
        <dbReference type="Proteomes" id="UP001249851"/>
    </source>
</evidence>
<feature type="domain" description="VWFA" evidence="6">
    <location>
        <begin position="3"/>
        <end position="117"/>
    </location>
</feature>
<evidence type="ECO:0000256" key="5">
    <source>
        <dbReference type="SAM" id="MobiDB-lite"/>
    </source>
</evidence>
<evidence type="ECO:0000259" key="6">
    <source>
        <dbReference type="Pfam" id="PF13519"/>
    </source>
</evidence>
<evidence type="ECO:0000256" key="3">
    <source>
        <dbReference type="ARBA" id="ARBA00023242"/>
    </source>
</evidence>
<feature type="compositionally biased region" description="Basic and acidic residues" evidence="5">
    <location>
        <begin position="287"/>
        <end position="304"/>
    </location>
</feature>
<dbReference type="GO" id="GO:0034472">
    <property type="term" value="P:snRNA 3'-end processing"/>
    <property type="evidence" value="ECO:0007669"/>
    <property type="project" value="TreeGrafter"/>
</dbReference>
<dbReference type="Gene3D" id="3.40.50.410">
    <property type="entry name" value="von Willebrand factor, type A domain"/>
    <property type="match status" value="1"/>
</dbReference>
<comment type="caution">
    <text evidence="9">The sequence shown here is derived from an EMBL/GenBank/DDBJ whole genome shotgun (WGS) entry which is preliminary data.</text>
</comment>
<dbReference type="AlphaFoldDB" id="A0AAD9QDB0"/>
<organism evidence="9 10">
    <name type="scientific">Acropora cervicornis</name>
    <name type="common">Staghorn coral</name>
    <dbReference type="NCBI Taxonomy" id="6130"/>
    <lineage>
        <taxon>Eukaryota</taxon>
        <taxon>Metazoa</taxon>
        <taxon>Cnidaria</taxon>
        <taxon>Anthozoa</taxon>
        <taxon>Hexacorallia</taxon>
        <taxon>Scleractinia</taxon>
        <taxon>Astrocoeniina</taxon>
        <taxon>Acroporidae</taxon>
        <taxon>Acropora</taxon>
    </lineage>
</organism>
<reference evidence="9" key="1">
    <citation type="journal article" date="2023" name="G3 (Bethesda)">
        <title>Whole genome assembly and annotation of the endangered Caribbean coral Acropora cervicornis.</title>
        <authorList>
            <person name="Selwyn J.D."/>
            <person name="Vollmer S.V."/>
        </authorList>
    </citation>
    <scope>NUCLEOTIDE SEQUENCE</scope>
    <source>
        <strain evidence="9">K2</strain>
    </source>
</reference>
<evidence type="ECO:0000256" key="4">
    <source>
        <dbReference type="ARBA" id="ARBA00061449"/>
    </source>
</evidence>
<feature type="domain" description="Integrator complex subunit 14 beta-barrel" evidence="7">
    <location>
        <begin position="209"/>
        <end position="357"/>
    </location>
</feature>
<accession>A0AAD9QDB0</accession>
<evidence type="ECO:0000256" key="2">
    <source>
        <dbReference type="ARBA" id="ARBA00016816"/>
    </source>
</evidence>